<dbReference type="Gene3D" id="3.80.10.10">
    <property type="entry name" value="Ribonuclease Inhibitor"/>
    <property type="match status" value="1"/>
</dbReference>
<accession>T1K8U2</accession>
<sequence>MLINELPDDCLLTIFDYLNNLEDLANCYKVCIKWSHLIAERTRKVKYLMENPDYSSDSVYYQGLDLSTRRETLLNTLFPNLIGVGDLENNAEDLANEAKDLEKILQCFRDLKSLKGIINCCDLSIEKYCDNLEMLSVSNFKPDILQNGYNIKQLHPWYYYPDFETVLHHFPNLERLHIRTIDSQYKGPVLEKLKILELEVLSVDICYAFQLINSCPNLQSAHLYVDNDRFFVDETLKHECLQDLVIDYHGGSCRDCNDLIRALIRYPNLKHLSLRNIRFIKNPSIEKLVHILPNLVLFDVSRCKKVTQKAADYVQDYCKRYGRSLKFYFKGNRDELASDWPQLSTKREIISRNFDFMKHCFRKRFDDLPCFLVPI</sequence>
<dbReference type="PANTHER" id="PTHR16134">
    <property type="entry name" value="F-BOX/TPR REPEAT PROTEIN POF3"/>
    <property type="match status" value="1"/>
</dbReference>
<dbReference type="SUPFAM" id="SSF81383">
    <property type="entry name" value="F-box domain"/>
    <property type="match status" value="1"/>
</dbReference>
<evidence type="ECO:0000256" key="1">
    <source>
        <dbReference type="SAM" id="Coils"/>
    </source>
</evidence>
<keyword evidence="4" id="KW-1185">Reference proteome</keyword>
<proteinExistence type="predicted"/>
<dbReference type="HOGENOM" id="CLU_029073_0_0_1"/>
<dbReference type="InterPro" id="IPR001810">
    <property type="entry name" value="F-box_dom"/>
</dbReference>
<protein>
    <recommendedName>
        <fullName evidence="2">F-box domain-containing protein</fullName>
    </recommendedName>
</protein>
<evidence type="ECO:0000313" key="4">
    <source>
        <dbReference type="Proteomes" id="UP000015104"/>
    </source>
</evidence>
<name>T1K8U2_TETUR</name>
<evidence type="ECO:0000259" key="2">
    <source>
        <dbReference type="PROSITE" id="PS50181"/>
    </source>
</evidence>
<dbReference type="SUPFAM" id="SSF52047">
    <property type="entry name" value="RNI-like"/>
    <property type="match status" value="1"/>
</dbReference>
<dbReference type="AlphaFoldDB" id="T1K8U2"/>
<feature type="coiled-coil region" evidence="1">
    <location>
        <begin position="84"/>
        <end position="111"/>
    </location>
</feature>
<reference evidence="4" key="1">
    <citation type="submission" date="2011-08" db="EMBL/GenBank/DDBJ databases">
        <authorList>
            <person name="Rombauts S."/>
        </authorList>
    </citation>
    <scope>NUCLEOTIDE SEQUENCE</scope>
    <source>
        <strain evidence="4">London</strain>
    </source>
</reference>
<organism evidence="3 4">
    <name type="scientific">Tetranychus urticae</name>
    <name type="common">Two-spotted spider mite</name>
    <dbReference type="NCBI Taxonomy" id="32264"/>
    <lineage>
        <taxon>Eukaryota</taxon>
        <taxon>Metazoa</taxon>
        <taxon>Ecdysozoa</taxon>
        <taxon>Arthropoda</taxon>
        <taxon>Chelicerata</taxon>
        <taxon>Arachnida</taxon>
        <taxon>Acari</taxon>
        <taxon>Acariformes</taxon>
        <taxon>Trombidiformes</taxon>
        <taxon>Prostigmata</taxon>
        <taxon>Eleutherengona</taxon>
        <taxon>Raphignathae</taxon>
        <taxon>Tetranychoidea</taxon>
        <taxon>Tetranychidae</taxon>
        <taxon>Tetranychus</taxon>
    </lineage>
</organism>
<dbReference type="PANTHER" id="PTHR16134:SF119">
    <property type="entry name" value="AT02038P-RELATED"/>
    <property type="match status" value="1"/>
</dbReference>
<dbReference type="EMBL" id="CAEY01001882">
    <property type="status" value="NOT_ANNOTATED_CDS"/>
    <property type="molecule type" value="Genomic_DNA"/>
</dbReference>
<reference evidence="3" key="2">
    <citation type="submission" date="2015-06" db="UniProtKB">
        <authorList>
            <consortium name="EnsemblMetazoa"/>
        </authorList>
    </citation>
    <scope>IDENTIFICATION</scope>
</reference>
<dbReference type="Proteomes" id="UP000015104">
    <property type="component" value="Unassembled WGS sequence"/>
</dbReference>
<feature type="domain" description="F-box" evidence="2">
    <location>
        <begin position="1"/>
        <end position="48"/>
    </location>
</feature>
<dbReference type="EnsemblMetazoa" id="tetur07g02600.1">
    <property type="protein sequence ID" value="tetur07g02600.1"/>
    <property type="gene ID" value="tetur07g02600"/>
</dbReference>
<dbReference type="InterPro" id="IPR036047">
    <property type="entry name" value="F-box-like_dom_sf"/>
</dbReference>
<dbReference type="Gene3D" id="1.20.1280.50">
    <property type="match status" value="1"/>
</dbReference>
<evidence type="ECO:0000313" key="3">
    <source>
        <dbReference type="EnsemblMetazoa" id="tetur07g02600.1"/>
    </source>
</evidence>
<dbReference type="Pfam" id="PF12937">
    <property type="entry name" value="F-box-like"/>
    <property type="match status" value="1"/>
</dbReference>
<dbReference type="InterPro" id="IPR032675">
    <property type="entry name" value="LRR_dom_sf"/>
</dbReference>
<dbReference type="PROSITE" id="PS50181">
    <property type="entry name" value="FBOX"/>
    <property type="match status" value="1"/>
</dbReference>
<keyword evidence="1" id="KW-0175">Coiled coil</keyword>